<comment type="caution">
    <text evidence="5">The sequence shown here is derived from an EMBL/GenBank/DDBJ whole genome shotgun (WGS) entry which is preliminary data.</text>
</comment>
<dbReference type="PANTHER" id="PTHR12214:SF4">
    <property type="entry name" value="INTRON LARGE COMPLEX COMPONENT GCFC2"/>
    <property type="match status" value="1"/>
</dbReference>
<evidence type="ECO:0000259" key="4">
    <source>
        <dbReference type="PROSITE" id="PS50013"/>
    </source>
</evidence>
<proteinExistence type="predicted"/>
<reference evidence="5" key="1">
    <citation type="submission" date="2023-07" db="EMBL/GenBank/DDBJ databases">
        <authorList>
            <person name="Stuckert A."/>
        </authorList>
    </citation>
    <scope>NUCLEOTIDE SEQUENCE</scope>
</reference>
<protein>
    <recommendedName>
        <fullName evidence="4">Chromo domain-containing protein</fullName>
    </recommendedName>
</protein>
<dbReference type="Gene3D" id="2.40.50.40">
    <property type="match status" value="1"/>
</dbReference>
<feature type="compositionally biased region" description="Basic residues" evidence="3">
    <location>
        <begin position="227"/>
        <end position="240"/>
    </location>
</feature>
<feature type="compositionally biased region" description="Basic and acidic residues" evidence="3">
    <location>
        <begin position="315"/>
        <end position="325"/>
    </location>
</feature>
<comment type="subcellular location">
    <subcellularLocation>
        <location evidence="1">Nucleus</location>
    </subcellularLocation>
</comment>
<dbReference type="CDD" id="cd00024">
    <property type="entry name" value="CD_CSD"/>
    <property type="match status" value="1"/>
</dbReference>
<evidence type="ECO:0000256" key="2">
    <source>
        <dbReference type="ARBA" id="ARBA00023242"/>
    </source>
</evidence>
<dbReference type="SMART" id="SM00298">
    <property type="entry name" value="CHROMO"/>
    <property type="match status" value="1"/>
</dbReference>
<feature type="compositionally biased region" description="Basic and acidic residues" evidence="3">
    <location>
        <begin position="571"/>
        <end position="580"/>
    </location>
</feature>
<evidence type="ECO:0000256" key="3">
    <source>
        <dbReference type="SAM" id="MobiDB-lite"/>
    </source>
</evidence>
<feature type="compositionally biased region" description="Low complexity" evidence="3">
    <location>
        <begin position="458"/>
        <end position="470"/>
    </location>
</feature>
<evidence type="ECO:0000313" key="6">
    <source>
        <dbReference type="Proteomes" id="UP001176940"/>
    </source>
</evidence>
<dbReference type="InterPro" id="IPR000953">
    <property type="entry name" value="Chromo/chromo_shadow_dom"/>
</dbReference>
<accession>A0ABN9MP08</accession>
<keyword evidence="2" id="KW-0539">Nucleus</keyword>
<sequence>MTNHPRTKHFIAKRASSVVVSWFVSIHSVEPSDCPGVDSVVDRLQQIWAHVVDKLVLSEEEAQRFANRRRCVGSRLRFGDLVWLSSRHVPMKVSSPKFKPRFIGPYRISEIINPVSFRLALPASFAIHNVFHRSLLRKYVEPVVPSADPPAPVLVDGELEYVVEKILDSRFSRRKLQYLVKWKGYGQEDNSWVFASDVHAADLVRAFHLARPDRPGGPDLRPDIKATTKRKPNRNLRARRAASSEEEEEHEKVERPKRAGGRGLTCGTKRRQKAAEEPDSDGQRSPGEDDTVPAAPEPEPLSSRTAGPHSALSFSEEKEGEDVSFKIKKPTVNSVIFRVQKKADAEHRSDPQERVPEKTVLEISMSVYFECTTGATHVATVCRISTTWTAAGKQRYSKRCSPVRRTEHGSHYSLRLCQRSVRAEENDVQTMTAGANGSSESEQSDKENVDLSEMEEYSSPAGSSPASSPAHHTLATGVIDILFSTDEIPDAAKIRAARTRRRLARARGDYMALDVSRERSDSSRSEGDSELDDHEKRIQFAPGVKTLKEQMAEEASSGSESDSDDEEEDDIQAKWEEQQIRKAIRRPQTLSSDLLHGQSPPRVKKHVEPKFSTPLVTMEDVRKRLAAR</sequence>
<dbReference type="PROSITE" id="PS50013">
    <property type="entry name" value="CHROMO_2"/>
    <property type="match status" value="1"/>
</dbReference>
<keyword evidence="6" id="KW-1185">Reference proteome</keyword>
<name>A0ABN9MP08_9NEOB</name>
<gene>
    <name evidence="5" type="ORF">RIMI_LOCUS23168490</name>
</gene>
<feature type="region of interest" description="Disordered" evidence="3">
    <location>
        <begin position="514"/>
        <end position="611"/>
    </location>
</feature>
<dbReference type="InterPro" id="IPR056924">
    <property type="entry name" value="SH3_Tf2-1"/>
</dbReference>
<feature type="compositionally biased region" description="Basic and acidic residues" evidence="3">
    <location>
        <begin position="515"/>
        <end position="538"/>
    </location>
</feature>
<dbReference type="SUPFAM" id="SSF54160">
    <property type="entry name" value="Chromo domain-like"/>
    <property type="match status" value="1"/>
</dbReference>
<feature type="region of interest" description="Disordered" evidence="3">
    <location>
        <begin position="425"/>
        <end position="471"/>
    </location>
</feature>
<feature type="compositionally biased region" description="Acidic residues" evidence="3">
    <location>
        <begin position="561"/>
        <end position="570"/>
    </location>
</feature>
<evidence type="ECO:0000313" key="5">
    <source>
        <dbReference type="EMBL" id="CAJ0968535.1"/>
    </source>
</evidence>
<evidence type="ECO:0000256" key="1">
    <source>
        <dbReference type="ARBA" id="ARBA00004123"/>
    </source>
</evidence>
<feature type="compositionally biased region" description="Basic and acidic residues" evidence="3">
    <location>
        <begin position="210"/>
        <end position="226"/>
    </location>
</feature>
<dbReference type="Proteomes" id="UP001176940">
    <property type="component" value="Unassembled WGS sequence"/>
</dbReference>
<organism evidence="5 6">
    <name type="scientific">Ranitomeya imitator</name>
    <name type="common">mimic poison frog</name>
    <dbReference type="NCBI Taxonomy" id="111125"/>
    <lineage>
        <taxon>Eukaryota</taxon>
        <taxon>Metazoa</taxon>
        <taxon>Chordata</taxon>
        <taxon>Craniata</taxon>
        <taxon>Vertebrata</taxon>
        <taxon>Euteleostomi</taxon>
        <taxon>Amphibia</taxon>
        <taxon>Batrachia</taxon>
        <taxon>Anura</taxon>
        <taxon>Neobatrachia</taxon>
        <taxon>Hyloidea</taxon>
        <taxon>Dendrobatidae</taxon>
        <taxon>Dendrobatinae</taxon>
        <taxon>Ranitomeya</taxon>
    </lineage>
</organism>
<feature type="compositionally biased region" description="Polar residues" evidence="3">
    <location>
        <begin position="428"/>
        <end position="441"/>
    </location>
</feature>
<dbReference type="InterPro" id="IPR012890">
    <property type="entry name" value="GCFC2-like"/>
</dbReference>
<dbReference type="InterPro" id="IPR023780">
    <property type="entry name" value="Chromo_domain"/>
</dbReference>
<dbReference type="Pfam" id="PF24626">
    <property type="entry name" value="SH3_Tf2-1"/>
    <property type="match status" value="1"/>
</dbReference>
<dbReference type="Pfam" id="PF00385">
    <property type="entry name" value="Chromo"/>
    <property type="match status" value="1"/>
</dbReference>
<dbReference type="PANTHER" id="PTHR12214">
    <property type="entry name" value="GC-RICH SEQUENCE DNA-BINDING FACTOR"/>
    <property type="match status" value="1"/>
</dbReference>
<dbReference type="EMBL" id="CAUEEQ010079358">
    <property type="protein sequence ID" value="CAJ0968535.1"/>
    <property type="molecule type" value="Genomic_DNA"/>
</dbReference>
<feature type="domain" description="Chromo" evidence="4">
    <location>
        <begin position="161"/>
        <end position="219"/>
    </location>
</feature>
<feature type="region of interest" description="Disordered" evidence="3">
    <location>
        <begin position="210"/>
        <end position="325"/>
    </location>
</feature>
<dbReference type="InterPro" id="IPR016197">
    <property type="entry name" value="Chromo-like_dom_sf"/>
</dbReference>